<keyword evidence="1" id="KW-0812">Transmembrane</keyword>
<feature type="transmembrane region" description="Helical" evidence="1">
    <location>
        <begin position="143"/>
        <end position="164"/>
    </location>
</feature>
<sequence>MAVWTALCLLVPGALLVWLVVTIVGVVTPELGAALGRTGTPGTATVVSCESYTVGTGRSKRTNRDCEARFVPDERPGQPVVAGTVPDVEVGEVFPAVLTPEGDRVLPTRARGVWRALFQLAALPFGLVLIAFLSAVMMRARKATVWTGALGLPLLVVMVVGFLVGT</sequence>
<keyword evidence="1" id="KW-1133">Transmembrane helix</keyword>
<evidence type="ECO:0000256" key="1">
    <source>
        <dbReference type="SAM" id="Phobius"/>
    </source>
</evidence>
<dbReference type="AlphaFoldDB" id="A0A171DHD1"/>
<reference evidence="2 3" key="1">
    <citation type="journal article" date="2016" name="Genome Announc.">
        <title>Draft Genome Sequence of Planomonospora sphaerica JCM9374, a Rare Actinomycete.</title>
        <authorList>
            <person name="Dohra H."/>
            <person name="Suzuki T."/>
            <person name="Inoue Y."/>
            <person name="Kodani S."/>
        </authorList>
    </citation>
    <scope>NUCLEOTIDE SEQUENCE [LARGE SCALE GENOMIC DNA]</scope>
    <source>
        <strain evidence="2 3">JCM 9374</strain>
    </source>
</reference>
<proteinExistence type="predicted"/>
<gene>
    <name evidence="2" type="ORF">PS9374_04154</name>
</gene>
<reference evidence="3" key="2">
    <citation type="submission" date="2016-04" db="EMBL/GenBank/DDBJ databases">
        <title>Planomonospora sphaerica JCM9374 whole genome shotgun sequence.</title>
        <authorList>
            <person name="Suzuki T."/>
            <person name="Dohra H."/>
            <person name="Kodani S."/>
        </authorList>
    </citation>
    <scope>NUCLEOTIDE SEQUENCE [LARGE SCALE GENOMIC DNA]</scope>
    <source>
        <strain evidence="3">JCM 9374</strain>
    </source>
</reference>
<evidence type="ECO:0000313" key="2">
    <source>
        <dbReference type="EMBL" id="GAT68489.1"/>
    </source>
</evidence>
<name>A0A171DHD1_9ACTN</name>
<keyword evidence="3" id="KW-1185">Reference proteome</keyword>
<keyword evidence="1" id="KW-0472">Membrane</keyword>
<evidence type="ECO:0000313" key="3">
    <source>
        <dbReference type="Proteomes" id="UP000077701"/>
    </source>
</evidence>
<accession>A0A171DHD1</accession>
<feature type="transmembrane region" description="Helical" evidence="1">
    <location>
        <begin position="7"/>
        <end position="27"/>
    </location>
</feature>
<dbReference type="EMBL" id="BDCX01000010">
    <property type="protein sequence ID" value="GAT68489.1"/>
    <property type="molecule type" value="Genomic_DNA"/>
</dbReference>
<protein>
    <submittedName>
        <fullName evidence="2">Uncharacterized protein</fullName>
    </submittedName>
</protein>
<dbReference type="Proteomes" id="UP000077701">
    <property type="component" value="Unassembled WGS sequence"/>
</dbReference>
<feature type="transmembrane region" description="Helical" evidence="1">
    <location>
        <begin position="116"/>
        <end position="136"/>
    </location>
</feature>
<comment type="caution">
    <text evidence="2">The sequence shown here is derived from an EMBL/GenBank/DDBJ whole genome shotgun (WGS) entry which is preliminary data.</text>
</comment>
<organism evidence="2 3">
    <name type="scientific">Planomonospora sphaerica</name>
    <dbReference type="NCBI Taxonomy" id="161355"/>
    <lineage>
        <taxon>Bacteria</taxon>
        <taxon>Bacillati</taxon>
        <taxon>Actinomycetota</taxon>
        <taxon>Actinomycetes</taxon>
        <taxon>Streptosporangiales</taxon>
        <taxon>Streptosporangiaceae</taxon>
        <taxon>Planomonospora</taxon>
    </lineage>
</organism>